<dbReference type="PIRSF" id="PIRSF006257">
    <property type="entry name" value="UCP006257"/>
    <property type="match status" value="1"/>
</dbReference>
<name>A0A2H9U938_9GAMM</name>
<keyword evidence="3" id="KW-1185">Reference proteome</keyword>
<proteinExistence type="predicted"/>
<dbReference type="PANTHER" id="PTHR39586">
    <property type="entry name" value="CYTOPLASMIC PROTEIN-RELATED"/>
    <property type="match status" value="1"/>
</dbReference>
<organism evidence="2 3">
    <name type="scientific">Aeromonas cavernicola</name>
    <dbReference type="NCBI Taxonomy" id="1006623"/>
    <lineage>
        <taxon>Bacteria</taxon>
        <taxon>Pseudomonadati</taxon>
        <taxon>Pseudomonadota</taxon>
        <taxon>Gammaproteobacteria</taxon>
        <taxon>Aeromonadales</taxon>
        <taxon>Aeromonadaceae</taxon>
        <taxon>Aeromonas</taxon>
    </lineage>
</organism>
<gene>
    <name evidence="2" type="ORF">CUC53_00620</name>
</gene>
<dbReference type="InterPro" id="IPR007384">
    <property type="entry name" value="UCP006257"/>
</dbReference>
<protein>
    <recommendedName>
        <fullName evidence="1">YqcC-like domain-containing protein</fullName>
    </recommendedName>
</protein>
<accession>A0A2H9U938</accession>
<sequence>MNQHMQLADLLGELAAELQRLERWQNEPPTAQALASTLPFCVDTLSFDQWLQFVLIPRMTQLITQQAALPTSISLYPMASEVYKEHRAEVAVLMRLIARVDLLLSGKVVEQ</sequence>
<dbReference type="AlphaFoldDB" id="A0A2H9U938"/>
<dbReference type="Gene3D" id="1.20.1440.40">
    <property type="entry name" value="YqcC-like"/>
    <property type="match status" value="1"/>
</dbReference>
<dbReference type="Proteomes" id="UP000235861">
    <property type="component" value="Unassembled WGS sequence"/>
</dbReference>
<comment type="caution">
    <text evidence="2">The sequence shown here is derived from an EMBL/GenBank/DDBJ whole genome shotgun (WGS) entry which is preliminary data.</text>
</comment>
<evidence type="ECO:0000313" key="3">
    <source>
        <dbReference type="Proteomes" id="UP000235861"/>
    </source>
</evidence>
<dbReference type="InterPro" id="IPR036814">
    <property type="entry name" value="YqcC-like_sf"/>
</dbReference>
<reference evidence="2 3" key="1">
    <citation type="submission" date="2017-11" db="EMBL/GenBank/DDBJ databases">
        <title>Draft genome sequence of environmental isolate Aeromonas cavernicola sp. nov. MDC 2508.</title>
        <authorList>
            <person name="Colston S.M."/>
            <person name="Navarro A."/>
            <person name="Martinez-Murcia A.J."/>
            <person name="Graf J."/>
        </authorList>
    </citation>
    <scope>NUCLEOTIDE SEQUENCE [LARGE SCALE GENOMIC DNA]</scope>
    <source>
        <strain evidence="2 3">MDC 2508</strain>
    </source>
</reference>
<dbReference type="Pfam" id="PF04287">
    <property type="entry name" value="DUF446"/>
    <property type="match status" value="1"/>
</dbReference>
<dbReference type="SUPFAM" id="SSF158452">
    <property type="entry name" value="YqcC-like"/>
    <property type="match status" value="1"/>
</dbReference>
<dbReference type="InterPro" id="IPR023376">
    <property type="entry name" value="YqcC-like_dom"/>
</dbReference>
<dbReference type="EMBL" id="PGGC01000005">
    <property type="protein sequence ID" value="PJG60546.1"/>
    <property type="molecule type" value="Genomic_DNA"/>
</dbReference>
<dbReference type="RefSeq" id="WP_100292367.1">
    <property type="nucleotide sequence ID" value="NZ_PGGC01000005.1"/>
</dbReference>
<dbReference type="PANTHER" id="PTHR39586:SF1">
    <property type="entry name" value="CYTOPLASMIC PROTEIN"/>
    <property type="match status" value="1"/>
</dbReference>
<feature type="domain" description="YqcC-like" evidence="1">
    <location>
        <begin position="7"/>
        <end position="102"/>
    </location>
</feature>
<dbReference type="OrthoDB" id="8794567at2"/>
<evidence type="ECO:0000313" key="2">
    <source>
        <dbReference type="EMBL" id="PJG60546.1"/>
    </source>
</evidence>
<evidence type="ECO:0000259" key="1">
    <source>
        <dbReference type="Pfam" id="PF04287"/>
    </source>
</evidence>
<dbReference type="GO" id="GO:0044010">
    <property type="term" value="P:single-species biofilm formation"/>
    <property type="evidence" value="ECO:0007669"/>
    <property type="project" value="TreeGrafter"/>
</dbReference>